<evidence type="ECO:0000313" key="2">
    <source>
        <dbReference type="Proteomes" id="UP000011704"/>
    </source>
</evidence>
<gene>
    <name evidence="1" type="ORF">NITGR_590071</name>
</gene>
<dbReference type="EMBL" id="CAQJ01000065">
    <property type="protein sequence ID" value="CCQ91192.1"/>
    <property type="molecule type" value="Genomic_DNA"/>
</dbReference>
<comment type="caution">
    <text evidence="1">The sequence shown here is derived from an EMBL/GenBank/DDBJ whole genome shotgun (WGS) entry which is preliminary data.</text>
</comment>
<organism evidence="1 2">
    <name type="scientific">Nitrospina gracilis (strain 3/211)</name>
    <dbReference type="NCBI Taxonomy" id="1266370"/>
    <lineage>
        <taxon>Bacteria</taxon>
        <taxon>Pseudomonadati</taxon>
        <taxon>Nitrospinota/Tectimicrobiota group</taxon>
        <taxon>Nitrospinota</taxon>
        <taxon>Nitrospinia</taxon>
        <taxon>Nitrospinales</taxon>
        <taxon>Nitrospinaceae</taxon>
        <taxon>Nitrospina</taxon>
    </lineage>
</organism>
<protein>
    <submittedName>
        <fullName evidence="1">Uncharacterized protein</fullName>
    </submittedName>
</protein>
<proteinExistence type="predicted"/>
<dbReference type="InParanoid" id="M1YZQ4"/>
<reference evidence="1 2" key="1">
    <citation type="journal article" date="2013" name="Front. Microbiol.">
        <title>The genome of Nitrospina gracilis illuminates the metabolism and evolution of the major marine nitrite oxidizer.</title>
        <authorList>
            <person name="Luecker S."/>
            <person name="Nowka B."/>
            <person name="Rattei T."/>
            <person name="Spieck E."/>
            <person name="and Daims H."/>
        </authorList>
    </citation>
    <scope>NUCLEOTIDE SEQUENCE [LARGE SCALE GENOMIC DNA]</scope>
    <source>
        <strain evidence="1 2">3/211</strain>
    </source>
</reference>
<dbReference type="HOGENOM" id="CLU_3426617_0_0_0"/>
<evidence type="ECO:0000313" key="1">
    <source>
        <dbReference type="EMBL" id="CCQ91192.1"/>
    </source>
</evidence>
<dbReference type="AlphaFoldDB" id="M1YZQ4"/>
<name>M1YZQ4_NITG3</name>
<dbReference type="STRING" id="1266370.NITGR_590071"/>
<keyword evidence="2" id="KW-1185">Reference proteome</keyword>
<dbReference type="Proteomes" id="UP000011704">
    <property type="component" value="Unassembled WGS sequence"/>
</dbReference>
<sequence>MSDKNLVETNIPFVDWLALLG</sequence>
<accession>M1YZQ4</accession>